<accession>A0A375IYH2</accession>
<sequence length="298" mass="32004">MLKQIESGSFSSGNQPSEDVCGYVADDTSVHAWVIDGATGISPSLMLTPNHSDAEWYALRINWHLHRSIVCNGTTHDSDALLVSAIGAANADCRALIKDRAADAHLLPSASVILAKVQRHSGGYLVSFAKLGDCCGVLRTGPVSAHIVESTLGPSFDLEFDALAARLAQTSGDNERRSAVLTDISERLLVRRKTMNQPGGYAIAAPNWDPSTLAFESFHSIEPPSLMLLSDGAARLIDKYRSCTLEDALDEVFRIGVAGLVSKVREIERDDPTCQSWPRLKASDDATIVALQVGAHVP</sequence>
<dbReference type="RefSeq" id="WP_147311468.1">
    <property type="nucleotide sequence ID" value="NZ_LS483233.1"/>
</dbReference>
<organism evidence="1 2">
    <name type="scientific">Cupriavidus taiwanensis</name>
    <dbReference type="NCBI Taxonomy" id="164546"/>
    <lineage>
        <taxon>Bacteria</taxon>
        <taxon>Pseudomonadati</taxon>
        <taxon>Pseudomonadota</taxon>
        <taxon>Betaproteobacteria</taxon>
        <taxon>Burkholderiales</taxon>
        <taxon>Burkholderiaceae</taxon>
        <taxon>Cupriavidus</taxon>
    </lineage>
</organism>
<dbReference type="EMBL" id="OVTA01000006">
    <property type="protein sequence ID" value="SPR96610.1"/>
    <property type="molecule type" value="Genomic_DNA"/>
</dbReference>
<name>A0A375IYH2_9BURK</name>
<evidence type="ECO:0000313" key="1">
    <source>
        <dbReference type="EMBL" id="SPR96610.1"/>
    </source>
</evidence>
<dbReference type="AlphaFoldDB" id="A0A375IYH2"/>
<proteinExistence type="predicted"/>
<evidence type="ECO:0008006" key="3">
    <source>
        <dbReference type="Google" id="ProtNLM"/>
    </source>
</evidence>
<evidence type="ECO:0000313" key="2">
    <source>
        <dbReference type="Proteomes" id="UP000256805"/>
    </source>
</evidence>
<dbReference type="Proteomes" id="UP000256805">
    <property type="component" value="Unassembled WGS sequence"/>
</dbReference>
<reference evidence="1 2" key="1">
    <citation type="submission" date="2018-01" db="EMBL/GenBank/DDBJ databases">
        <authorList>
            <person name="Gaut B.S."/>
            <person name="Morton B.R."/>
            <person name="Clegg M.T."/>
            <person name="Duvall M.R."/>
        </authorList>
    </citation>
    <scope>NUCLEOTIDE SEQUENCE [LARGE SCALE GENOMIC DNA]</scope>
    <source>
        <strain evidence="1">Cupriavidus taiwanensis cmp 52</strain>
    </source>
</reference>
<protein>
    <recommendedName>
        <fullName evidence="3">PPM-type phosphatase domain-containing protein</fullName>
    </recommendedName>
</protein>
<gene>
    <name evidence="1" type="ORF">CBM2634_A140028</name>
</gene>